<accession>T1KJ08</accession>
<name>T1KJ08_TETUR</name>
<protein>
    <submittedName>
        <fullName evidence="1">Uncharacterized protein</fullName>
    </submittedName>
</protein>
<evidence type="ECO:0000313" key="1">
    <source>
        <dbReference type="EnsemblMetazoa" id="tetur12g03290.1"/>
    </source>
</evidence>
<organism evidence="1 2">
    <name type="scientific">Tetranychus urticae</name>
    <name type="common">Two-spotted spider mite</name>
    <dbReference type="NCBI Taxonomy" id="32264"/>
    <lineage>
        <taxon>Eukaryota</taxon>
        <taxon>Metazoa</taxon>
        <taxon>Ecdysozoa</taxon>
        <taxon>Arthropoda</taxon>
        <taxon>Chelicerata</taxon>
        <taxon>Arachnida</taxon>
        <taxon>Acari</taxon>
        <taxon>Acariformes</taxon>
        <taxon>Trombidiformes</taxon>
        <taxon>Prostigmata</taxon>
        <taxon>Eleutherengona</taxon>
        <taxon>Raphignathae</taxon>
        <taxon>Tetranychoidea</taxon>
        <taxon>Tetranychidae</taxon>
        <taxon>Tetranychus</taxon>
    </lineage>
</organism>
<keyword evidence="2" id="KW-1185">Reference proteome</keyword>
<evidence type="ECO:0000313" key="2">
    <source>
        <dbReference type="Proteomes" id="UP000015104"/>
    </source>
</evidence>
<dbReference type="AlphaFoldDB" id="T1KJ08"/>
<sequence length="175" mass="20229">MKDFLLPFVGKIAKFPTSTYKEILDASTKFIRSKIDKFNVYDVLLAEDPNLNQKCICLLDGLENSDNFMCCGCRNIFHMGRYGILNSYAAQFDSRSDPDAIFAFINCPDERQKRALLKIALKELITNRKMIEHPMVTPFYIELKNNNWQQHIDIYELQQTPIELFALSANLVYGS</sequence>
<reference evidence="1" key="2">
    <citation type="submission" date="2015-06" db="UniProtKB">
        <authorList>
            <consortium name="EnsemblMetazoa"/>
        </authorList>
    </citation>
    <scope>IDENTIFICATION</scope>
</reference>
<dbReference type="EMBL" id="CAEY01000115">
    <property type="status" value="NOT_ANNOTATED_CDS"/>
    <property type="molecule type" value="Genomic_DNA"/>
</dbReference>
<dbReference type="Proteomes" id="UP000015104">
    <property type="component" value="Unassembled WGS sequence"/>
</dbReference>
<dbReference type="HOGENOM" id="CLU_1534521_0_0_1"/>
<proteinExistence type="predicted"/>
<reference evidence="2" key="1">
    <citation type="submission" date="2011-08" db="EMBL/GenBank/DDBJ databases">
        <authorList>
            <person name="Rombauts S."/>
        </authorList>
    </citation>
    <scope>NUCLEOTIDE SEQUENCE</scope>
    <source>
        <strain evidence="2">London</strain>
    </source>
</reference>
<dbReference type="EnsemblMetazoa" id="tetur12g03290.1">
    <property type="protein sequence ID" value="tetur12g03290.1"/>
    <property type="gene ID" value="tetur12g03290"/>
</dbReference>